<evidence type="ECO:0000313" key="1">
    <source>
        <dbReference type="EMBL" id="KAG8371676.1"/>
    </source>
</evidence>
<protein>
    <submittedName>
        <fullName evidence="1">Uncharacterized protein</fullName>
    </submittedName>
</protein>
<name>A0AAV6WMC5_9LAMI</name>
<sequence>MEVGDGEEIDEDVCGEVCWRGSETDTSAWTTTEIDGLECSVKDSEYNPLLLDPVGYCGRLTEDRVDCNIDMGYGGGCGGGGMDWNREKTYKVVADKSIDRGLVHDHKNCGYGSHPESVQAAVRVEKNLSRVQIWLWCRSHVPAFGRWDCYDDLPFTQCFESATQAGLLRYRYSEDRDLYVAGDLYENDVVTPAVIVVPRRREKRGYGKEKEGEKDGWVVCDYDNELKAPKAVDEDLYKISPDLLRAQPKRV</sequence>
<keyword evidence="2" id="KW-1185">Reference proteome</keyword>
<dbReference type="PANTHER" id="PTHR33699">
    <property type="entry name" value="EXPRESSED PROTEIN"/>
    <property type="match status" value="1"/>
</dbReference>
<dbReference type="PANTHER" id="PTHR33699:SF2">
    <property type="entry name" value="PATHOGENIC TYPE III EFFECTOR AVIRULENCE FACTOR AVR AVRRPT-CLEAVAGE: CLEAVAGE SITE PROTEIN-RELATED"/>
    <property type="match status" value="1"/>
</dbReference>
<proteinExistence type="predicted"/>
<dbReference type="AlphaFoldDB" id="A0AAV6WMC5"/>
<comment type="caution">
    <text evidence="1">The sequence shown here is derived from an EMBL/GenBank/DDBJ whole genome shotgun (WGS) entry which is preliminary data.</text>
</comment>
<gene>
    <name evidence="1" type="ORF">BUALT_Bualt13G0113100</name>
</gene>
<reference evidence="1" key="1">
    <citation type="submission" date="2019-10" db="EMBL/GenBank/DDBJ databases">
        <authorList>
            <person name="Zhang R."/>
            <person name="Pan Y."/>
            <person name="Wang J."/>
            <person name="Ma R."/>
            <person name="Yu S."/>
        </authorList>
    </citation>
    <scope>NUCLEOTIDE SEQUENCE</scope>
    <source>
        <strain evidence="1">LA-IB0</strain>
        <tissue evidence="1">Leaf</tissue>
    </source>
</reference>
<evidence type="ECO:0000313" key="2">
    <source>
        <dbReference type="Proteomes" id="UP000826271"/>
    </source>
</evidence>
<organism evidence="1 2">
    <name type="scientific">Buddleja alternifolia</name>
    <dbReference type="NCBI Taxonomy" id="168488"/>
    <lineage>
        <taxon>Eukaryota</taxon>
        <taxon>Viridiplantae</taxon>
        <taxon>Streptophyta</taxon>
        <taxon>Embryophyta</taxon>
        <taxon>Tracheophyta</taxon>
        <taxon>Spermatophyta</taxon>
        <taxon>Magnoliopsida</taxon>
        <taxon>eudicotyledons</taxon>
        <taxon>Gunneridae</taxon>
        <taxon>Pentapetalae</taxon>
        <taxon>asterids</taxon>
        <taxon>lamiids</taxon>
        <taxon>Lamiales</taxon>
        <taxon>Scrophulariaceae</taxon>
        <taxon>Buddlejeae</taxon>
        <taxon>Buddleja</taxon>
    </lineage>
</organism>
<dbReference type="EMBL" id="WHWC01000013">
    <property type="protein sequence ID" value="KAG8371676.1"/>
    <property type="molecule type" value="Genomic_DNA"/>
</dbReference>
<dbReference type="Proteomes" id="UP000826271">
    <property type="component" value="Unassembled WGS sequence"/>
</dbReference>
<accession>A0AAV6WMC5</accession>